<dbReference type="PANTHER" id="PTHR46564">
    <property type="entry name" value="TRANSPOSASE"/>
    <property type="match status" value="1"/>
</dbReference>
<accession>A0A9X8DTY0</accession>
<dbReference type="InterPro" id="IPR036397">
    <property type="entry name" value="RNaseH_sf"/>
</dbReference>
<feature type="domain" description="Tc1-like transposase DDE" evidence="1">
    <location>
        <begin position="67"/>
        <end position="208"/>
    </location>
</feature>
<organism evidence="2 3">
    <name type="scientific">Aphanomyces astaci</name>
    <name type="common">Crayfish plague agent</name>
    <dbReference type="NCBI Taxonomy" id="112090"/>
    <lineage>
        <taxon>Eukaryota</taxon>
        <taxon>Sar</taxon>
        <taxon>Stramenopiles</taxon>
        <taxon>Oomycota</taxon>
        <taxon>Saprolegniomycetes</taxon>
        <taxon>Saprolegniales</taxon>
        <taxon>Verrucalvaceae</taxon>
        <taxon>Aphanomyces</taxon>
    </lineage>
</organism>
<evidence type="ECO:0000259" key="1">
    <source>
        <dbReference type="Pfam" id="PF13358"/>
    </source>
</evidence>
<protein>
    <recommendedName>
        <fullName evidence="1">Tc1-like transposase DDE domain-containing protein</fullName>
    </recommendedName>
</protein>
<dbReference type="Pfam" id="PF13358">
    <property type="entry name" value="DDE_3"/>
    <property type="match status" value="1"/>
</dbReference>
<evidence type="ECO:0000313" key="3">
    <source>
        <dbReference type="Proteomes" id="UP000275652"/>
    </source>
</evidence>
<dbReference type="InterPro" id="IPR038717">
    <property type="entry name" value="Tc1-like_DDE_dom"/>
</dbReference>
<reference evidence="2 3" key="1">
    <citation type="journal article" date="2018" name="J. Invertebr. Pathol.">
        <title>New genotyping method for the causative agent of crayfish plague (Aphanomyces astaci) based on whole genome data.</title>
        <authorList>
            <person name="Minardi D."/>
            <person name="Studholme D.J."/>
            <person name="van der Giezen M."/>
            <person name="Pretto T."/>
            <person name="Oidtmann B."/>
        </authorList>
    </citation>
    <scope>NUCLEOTIDE SEQUENCE [LARGE SCALE GENOMIC DNA]</scope>
    <source>
        <strain evidence="2 3">KB13</strain>
    </source>
</reference>
<comment type="caution">
    <text evidence="2">The sequence shown here is derived from an EMBL/GenBank/DDBJ whole genome shotgun (WGS) entry which is preliminary data.</text>
</comment>
<dbReference type="Proteomes" id="UP000275652">
    <property type="component" value="Unassembled WGS sequence"/>
</dbReference>
<name>A0A9X8DTY0_APHAT</name>
<dbReference type="AlphaFoldDB" id="A0A9X8DTY0"/>
<dbReference type="Gene3D" id="3.30.420.10">
    <property type="entry name" value="Ribonuclease H-like superfamily/Ribonuclease H"/>
    <property type="match status" value="1"/>
</dbReference>
<dbReference type="PANTHER" id="PTHR46564:SF1">
    <property type="entry name" value="TRANSPOSASE"/>
    <property type="match status" value="1"/>
</dbReference>
<dbReference type="GO" id="GO:0003676">
    <property type="term" value="F:nucleic acid binding"/>
    <property type="evidence" value="ECO:0007669"/>
    <property type="project" value="InterPro"/>
</dbReference>
<evidence type="ECO:0000313" key="2">
    <source>
        <dbReference type="EMBL" id="RLO03768.1"/>
    </source>
</evidence>
<sequence length="283" mass="32940">MSFLDEAKKAFETQFKRPISISTVWNVIHEHGFTWKVLERRAMHIKEHDVHRYFHELNSLDWTHWNIQFLDEVSFDSKGMLRRRGYAMKGQKLCFRGEFTRRPRVSLLVWIDVTGVRQVFDTVGTFDRSKFVESCWTHATSGEVSPYPGRGSIWIMDGASIHCHPDIPNLLRSVGIVPSYLPAYCAFYNPIEYLFGYVKKAFKRHYRENDTQDLLLFVLGILQSFKSFNLEHVYRHCGYSVAGHFNPSERLSEHSKTLATPTACDMNELLDFVECRGDGDEDA</sequence>
<gene>
    <name evidence="2" type="ORF">DYB28_005294</name>
</gene>
<dbReference type="EMBL" id="QUTI01030236">
    <property type="protein sequence ID" value="RLO03768.1"/>
    <property type="molecule type" value="Genomic_DNA"/>
</dbReference>
<proteinExistence type="predicted"/>